<comment type="subcellular location">
    <subcellularLocation>
        <location evidence="1 7">Cytoplasm</location>
    </subcellularLocation>
</comment>
<comment type="cofactor">
    <cofactor evidence="10">
        <name>Mg(2+)</name>
        <dbReference type="ChEBI" id="CHEBI:18420"/>
    </cofactor>
</comment>
<comment type="cofactor">
    <cofactor evidence="10">
        <name>Zn(2+)</name>
        <dbReference type="ChEBI" id="CHEBI:29105"/>
    </cofactor>
</comment>
<keyword evidence="10" id="KW-0460">Magnesium</keyword>
<dbReference type="GO" id="GO:0005975">
    <property type="term" value="P:carbohydrate metabolic process"/>
    <property type="evidence" value="ECO:0007669"/>
    <property type="project" value="InterPro"/>
</dbReference>
<keyword evidence="3 10" id="KW-0479">Metal-binding</keyword>
<keyword evidence="2 7" id="KW-0963">Cytoplasm</keyword>
<dbReference type="AlphaFoldDB" id="H1CXX8"/>
<dbReference type="EC" id="3.1.3.-" evidence="7"/>
<dbReference type="InterPro" id="IPR036412">
    <property type="entry name" value="HAD-like_sf"/>
</dbReference>
<dbReference type="CDD" id="cd07503">
    <property type="entry name" value="HAD_HisB-N"/>
    <property type="match status" value="1"/>
</dbReference>
<evidence type="ECO:0000256" key="1">
    <source>
        <dbReference type="ARBA" id="ARBA00004496"/>
    </source>
</evidence>
<comment type="similarity">
    <text evidence="7">Belongs to the gmhB family.</text>
</comment>
<evidence type="ECO:0000256" key="7">
    <source>
        <dbReference type="PIRNR" id="PIRNR004682"/>
    </source>
</evidence>
<feature type="binding site" evidence="10">
    <location>
        <position position="97"/>
    </location>
    <ligand>
        <name>Zn(2+)</name>
        <dbReference type="ChEBI" id="CHEBI:29105"/>
    </ligand>
</feature>
<evidence type="ECO:0000256" key="9">
    <source>
        <dbReference type="PIRSR" id="PIRSR004682-3"/>
    </source>
</evidence>
<reference evidence="11 12" key="1">
    <citation type="submission" date="2011-11" db="EMBL/GenBank/DDBJ databases">
        <title>The Genome Sequence of Dialister succinatiphilus YIT 11850.</title>
        <authorList>
            <consortium name="The Broad Institute Genome Sequencing Platform"/>
            <person name="Earl A."/>
            <person name="Ward D."/>
            <person name="Feldgarden M."/>
            <person name="Gevers D."/>
            <person name="Morotomi M."/>
            <person name="Young S.K."/>
            <person name="Zeng Q."/>
            <person name="Gargeya S."/>
            <person name="Fitzgerald M."/>
            <person name="Haas B."/>
            <person name="Abouelleil A."/>
            <person name="Alvarado L."/>
            <person name="Arachchi H.M."/>
            <person name="Berlin A."/>
            <person name="Brown A."/>
            <person name="Chapman S.B."/>
            <person name="Dunbar C."/>
            <person name="Gearin G."/>
            <person name="Goldberg J."/>
            <person name="Griggs A."/>
            <person name="Gujja S."/>
            <person name="Heiman D."/>
            <person name="Howarth C."/>
            <person name="Lui A."/>
            <person name="MacDonald P.J.P."/>
            <person name="Montmayeur A."/>
            <person name="Murphy C."/>
            <person name="Neiman D."/>
            <person name="Pearson M."/>
            <person name="Priest M."/>
            <person name="Roberts A."/>
            <person name="Saif S."/>
            <person name="Shea T."/>
            <person name="Sisk P."/>
            <person name="Stolte C."/>
            <person name="Sykes S."/>
            <person name="Wortman J."/>
            <person name="Nusbaum C."/>
            <person name="Birren B."/>
        </authorList>
    </citation>
    <scope>NUCLEOTIDE SEQUENCE [LARGE SCALE GENOMIC DNA]</scope>
    <source>
        <strain evidence="11 12">YIT 11850</strain>
    </source>
</reference>
<dbReference type="PIRSF" id="PIRSF004682">
    <property type="entry name" value="GmhB"/>
    <property type="match status" value="1"/>
</dbReference>
<dbReference type="GO" id="GO:0046872">
    <property type="term" value="F:metal ion binding"/>
    <property type="evidence" value="ECO:0007669"/>
    <property type="project" value="UniProtKB-KW"/>
</dbReference>
<evidence type="ECO:0000313" key="12">
    <source>
        <dbReference type="Proteomes" id="UP000003277"/>
    </source>
</evidence>
<dbReference type="InterPro" id="IPR023214">
    <property type="entry name" value="HAD_sf"/>
</dbReference>
<evidence type="ECO:0000256" key="10">
    <source>
        <dbReference type="PIRSR" id="PIRSR004682-4"/>
    </source>
</evidence>
<keyword evidence="5 7" id="KW-0119">Carbohydrate metabolism</keyword>
<dbReference type="SUPFAM" id="SSF56784">
    <property type="entry name" value="HAD-like"/>
    <property type="match status" value="1"/>
</dbReference>
<gene>
    <name evidence="11" type="ORF">HMPREF9453_00216</name>
</gene>
<dbReference type="GO" id="GO:0005737">
    <property type="term" value="C:cytoplasm"/>
    <property type="evidence" value="ECO:0007669"/>
    <property type="project" value="UniProtKB-SubCell"/>
</dbReference>
<feature type="active site" description="Proton donor" evidence="8">
    <location>
        <position position="13"/>
    </location>
</feature>
<accession>H1CXX8</accession>
<dbReference type="InterPro" id="IPR006543">
    <property type="entry name" value="Histidinol-phos"/>
</dbReference>
<dbReference type="RefSeq" id="WP_008858722.1">
    <property type="nucleotide sequence ID" value="NZ_JH591187.1"/>
</dbReference>
<evidence type="ECO:0000256" key="4">
    <source>
        <dbReference type="ARBA" id="ARBA00022801"/>
    </source>
</evidence>
<comment type="caution">
    <text evidence="11">The sequence shown here is derived from an EMBL/GenBank/DDBJ whole genome shotgun (WGS) entry which is preliminary data.</text>
</comment>
<evidence type="ECO:0000256" key="5">
    <source>
        <dbReference type="ARBA" id="ARBA00023277"/>
    </source>
</evidence>
<proteinExistence type="inferred from homology"/>
<dbReference type="eggNOG" id="COG0241">
    <property type="taxonomic scope" value="Bacteria"/>
</dbReference>
<feature type="binding site" evidence="10">
    <location>
        <position position="11"/>
    </location>
    <ligand>
        <name>Mg(2+)</name>
        <dbReference type="ChEBI" id="CHEBI:18420"/>
    </ligand>
</feature>
<dbReference type="InterPro" id="IPR004446">
    <property type="entry name" value="Heptose_bisP_phosphatase"/>
</dbReference>
<keyword evidence="12" id="KW-1185">Reference proteome</keyword>
<feature type="site" description="Stabilizes the phosphoryl group" evidence="9">
    <location>
        <position position="106"/>
    </location>
</feature>
<evidence type="ECO:0000256" key="8">
    <source>
        <dbReference type="PIRSR" id="PIRSR004682-1"/>
    </source>
</evidence>
<evidence type="ECO:0000256" key="2">
    <source>
        <dbReference type="ARBA" id="ARBA00022490"/>
    </source>
</evidence>
<protein>
    <recommendedName>
        <fullName evidence="6 7">D,D-heptose 1,7-bisphosphate phosphatase</fullName>
        <ecNumber evidence="7">3.1.3.-</ecNumber>
    </recommendedName>
</protein>
<feature type="binding site" evidence="10">
    <location>
        <position position="104"/>
    </location>
    <ligand>
        <name>Zn(2+)</name>
        <dbReference type="ChEBI" id="CHEBI:29105"/>
    </ligand>
</feature>
<sequence>MNKRVKVVFLDRDGVINAKAPEGDYIKSWKEFHFLPGVINAIRLLNDNNYRAIIITNQRGIARHLMTMQDLHVIHSSMEDVLQRYGAHIDGIYVCPHEKGTCHCRKPDIGLFLQAEQEFPVDKSKSWMVGDSESDIEAGRNYGIRTIAVANPIPLADEQFPNLLSAAYFIVNG</sequence>
<dbReference type="HOGENOM" id="CLU_085077_1_1_9"/>
<keyword evidence="4 7" id="KW-0378">Hydrolase</keyword>
<dbReference type="NCBIfam" id="TIGR01662">
    <property type="entry name" value="HAD-SF-IIIA"/>
    <property type="match status" value="1"/>
</dbReference>
<dbReference type="EMBL" id="ADLT01000007">
    <property type="protein sequence ID" value="EHO63856.1"/>
    <property type="molecule type" value="Genomic_DNA"/>
</dbReference>
<feature type="site" description="Stabilizes the phosphoryl group" evidence="9">
    <location>
        <position position="56"/>
    </location>
</feature>
<evidence type="ECO:0000256" key="3">
    <source>
        <dbReference type="ARBA" id="ARBA00022723"/>
    </source>
</evidence>
<dbReference type="PANTHER" id="PTHR42891">
    <property type="entry name" value="D-GLYCERO-BETA-D-MANNO-HEPTOSE-1,7-BISPHOSPHATE 7-PHOSPHATASE"/>
    <property type="match status" value="1"/>
</dbReference>
<dbReference type="OrthoDB" id="9801899at2"/>
<dbReference type="PATRIC" id="fig|742743.3.peg.217"/>
<feature type="binding site" evidence="10">
    <location>
        <position position="102"/>
    </location>
    <ligand>
        <name>Zn(2+)</name>
        <dbReference type="ChEBI" id="CHEBI:29105"/>
    </ligand>
</feature>
<feature type="site" description="Contributes to substrate recognition" evidence="9">
    <location>
        <position position="105"/>
    </location>
</feature>
<dbReference type="NCBIfam" id="TIGR01656">
    <property type="entry name" value="Histidinol-ppas"/>
    <property type="match status" value="1"/>
</dbReference>
<feature type="active site" description="Nucleophile" evidence="8">
    <location>
        <position position="11"/>
    </location>
</feature>
<dbReference type="GO" id="GO:0016791">
    <property type="term" value="F:phosphatase activity"/>
    <property type="evidence" value="ECO:0007669"/>
    <property type="project" value="InterPro"/>
</dbReference>
<dbReference type="Gene3D" id="3.40.50.1000">
    <property type="entry name" value="HAD superfamily/HAD-like"/>
    <property type="match status" value="1"/>
</dbReference>
<feature type="binding site" evidence="10">
    <location>
        <position position="131"/>
    </location>
    <ligand>
        <name>Mg(2+)</name>
        <dbReference type="ChEBI" id="CHEBI:18420"/>
    </ligand>
</feature>
<dbReference type="STRING" id="742743.HMPREF9453_00216"/>
<dbReference type="Pfam" id="PF13242">
    <property type="entry name" value="Hydrolase_like"/>
    <property type="match status" value="1"/>
</dbReference>
<evidence type="ECO:0000313" key="11">
    <source>
        <dbReference type="EMBL" id="EHO63856.1"/>
    </source>
</evidence>
<evidence type="ECO:0000256" key="6">
    <source>
        <dbReference type="ARBA" id="ARBA00031828"/>
    </source>
</evidence>
<organism evidence="11 12">
    <name type="scientific">Dialister succinatiphilus YIT 11850</name>
    <dbReference type="NCBI Taxonomy" id="742743"/>
    <lineage>
        <taxon>Bacteria</taxon>
        <taxon>Bacillati</taxon>
        <taxon>Bacillota</taxon>
        <taxon>Negativicutes</taxon>
        <taxon>Veillonellales</taxon>
        <taxon>Veillonellaceae</taxon>
        <taxon>Dialister</taxon>
    </lineage>
</organism>
<dbReference type="Proteomes" id="UP000003277">
    <property type="component" value="Unassembled WGS sequence"/>
</dbReference>
<dbReference type="PANTHER" id="PTHR42891:SF1">
    <property type="entry name" value="D-GLYCERO-BETA-D-MANNO-HEPTOSE-1,7-BISPHOSPHATE 7-PHOSPHATASE"/>
    <property type="match status" value="1"/>
</dbReference>
<feature type="binding site" evidence="10">
    <location>
        <position position="95"/>
    </location>
    <ligand>
        <name>Zn(2+)</name>
        <dbReference type="ChEBI" id="CHEBI:29105"/>
    </ligand>
</feature>
<keyword evidence="10" id="KW-0862">Zinc</keyword>
<dbReference type="InterPro" id="IPR006549">
    <property type="entry name" value="HAD-SF_hydro_IIIA"/>
</dbReference>
<feature type="binding site" evidence="10">
    <location>
        <position position="13"/>
    </location>
    <ligand>
        <name>Mg(2+)</name>
        <dbReference type="ChEBI" id="CHEBI:18420"/>
    </ligand>
</feature>
<name>H1CXX8_9FIRM</name>